<sequence length="665" mass="70702">MALALDLTPQPLSTGASSSRSRTADASVQAHLLPALPSAPHVPLPSLSSPLPTPSSLASPSTPFPSGSAPSAVSAPLAAASRLCPSQPTTSRSEPSLPTPPASATNSWPSTPPPSSAHLTPGLLLCPPVDLTRCSSFSSFATDDSDAMDMSDFDIRELCGGDWQRYPPLKATEPPAQAPSPVPSSFDTHESYSSRASLDEDSLPEHPYVDGFSTYIHPSLRKQSKHTKSSSGGAYPERTSSRRPSHIRRSRSASNFASMFQSDEAPPPVPPLPIHSPTITTQRSPIVPALMMRGPYPVTNPDKALPTDACAVSPPPLPPKTPDLPKSSSAELVSINEAAAMAVRRRTRSGPQPMPLFTSYHGNLSRSVDTPPRLHTTNKLYASPRQPHRRAHSVQHSIRDSKLIPDFTLPSRSSSRQSLKESISGPAPVLPDKLMPSSYNTPYPTRSAPSPPQQPVRRPIGSHRPAPPPPDLSAVFSSQRPLPPLPDVPASPVAAVSPVSPLPRSITLPVILTPPTVKPVPVKRRISILKNPLKVDASEPTSPGSLAKQQAQAWRKAVHDEAIAALREAETWDWPVPPMVPALERSLSISSASVSSPTKSLAELAADWDAAMTESPKRNVSSTFSSDTPLTPDLELEKNPFDTAAAKIVVTESSPRSVGSYGVPF</sequence>
<feature type="compositionally biased region" description="Polar residues" evidence="1">
    <location>
        <begin position="437"/>
        <end position="448"/>
    </location>
</feature>
<feature type="region of interest" description="Disordered" evidence="1">
    <location>
        <begin position="1"/>
        <end position="119"/>
    </location>
</feature>
<dbReference type="HOGENOM" id="CLU_412881_0_0_1"/>
<evidence type="ECO:0000313" key="3">
    <source>
        <dbReference type="Proteomes" id="UP000006757"/>
    </source>
</evidence>
<feature type="region of interest" description="Disordered" evidence="1">
    <location>
        <begin position="219"/>
        <end position="270"/>
    </location>
</feature>
<feature type="compositionally biased region" description="Low complexity" evidence="1">
    <location>
        <begin position="13"/>
        <end position="81"/>
    </location>
</feature>
<dbReference type="EMBL" id="AMBO01000289">
    <property type="protein sequence ID" value="EKD02367.1"/>
    <property type="molecule type" value="Genomic_DNA"/>
</dbReference>
<feature type="compositionally biased region" description="Polar residues" evidence="1">
    <location>
        <begin position="84"/>
        <end position="96"/>
    </location>
</feature>
<feature type="region of interest" description="Disordered" evidence="1">
    <location>
        <begin position="615"/>
        <end position="638"/>
    </location>
</feature>
<feature type="region of interest" description="Disordered" evidence="1">
    <location>
        <begin position="164"/>
        <end position="205"/>
    </location>
</feature>
<organism evidence="2 3">
    <name type="scientific">Trichosporon asahii var. asahii (strain CBS 8904)</name>
    <name type="common">Yeast</name>
    <dbReference type="NCBI Taxonomy" id="1220162"/>
    <lineage>
        <taxon>Eukaryota</taxon>
        <taxon>Fungi</taxon>
        <taxon>Dikarya</taxon>
        <taxon>Basidiomycota</taxon>
        <taxon>Agaricomycotina</taxon>
        <taxon>Tremellomycetes</taxon>
        <taxon>Trichosporonales</taxon>
        <taxon>Trichosporonaceae</taxon>
        <taxon>Trichosporon</taxon>
    </lineage>
</organism>
<evidence type="ECO:0000313" key="2">
    <source>
        <dbReference type="EMBL" id="EKD02367.1"/>
    </source>
</evidence>
<dbReference type="Proteomes" id="UP000006757">
    <property type="component" value="Unassembled WGS sequence"/>
</dbReference>
<comment type="caution">
    <text evidence="2">The sequence shown here is derived from an EMBL/GenBank/DDBJ whole genome shotgun (WGS) entry which is preliminary data.</text>
</comment>
<accession>K1VS51</accession>
<proteinExistence type="predicted"/>
<dbReference type="InParanoid" id="K1VS51"/>
<feature type="compositionally biased region" description="Basic residues" evidence="1">
    <location>
        <begin position="241"/>
        <end position="251"/>
    </location>
</feature>
<feature type="region of interest" description="Disordered" evidence="1">
    <location>
        <begin position="345"/>
        <end position="483"/>
    </location>
</feature>
<feature type="compositionally biased region" description="Basic residues" evidence="1">
    <location>
        <begin position="219"/>
        <end position="228"/>
    </location>
</feature>
<feature type="compositionally biased region" description="Low complexity" evidence="1">
    <location>
        <begin position="411"/>
        <end position="424"/>
    </location>
</feature>
<gene>
    <name evidence="2" type="ORF">A1Q2_03333</name>
</gene>
<feature type="compositionally biased region" description="Polar residues" evidence="1">
    <location>
        <begin position="618"/>
        <end position="629"/>
    </location>
</feature>
<keyword evidence="3" id="KW-1185">Reference proteome</keyword>
<name>K1VS51_TRIAC</name>
<reference evidence="2 3" key="1">
    <citation type="journal article" date="2012" name="Eukaryot. Cell">
        <title>Genome sequence of the Trichosporon asahii environmental strain CBS 8904.</title>
        <authorList>
            <person name="Yang R.Y."/>
            <person name="Li H.T."/>
            <person name="Zhu H."/>
            <person name="Zhou G.P."/>
            <person name="Wang M."/>
            <person name="Wang L."/>
        </authorList>
    </citation>
    <scope>NUCLEOTIDE SEQUENCE [LARGE SCALE GENOMIC DNA]</scope>
    <source>
        <strain evidence="2 3">CBS 8904</strain>
    </source>
</reference>
<dbReference type="AlphaFoldDB" id="K1VS51"/>
<evidence type="ECO:0000256" key="1">
    <source>
        <dbReference type="SAM" id="MobiDB-lite"/>
    </source>
</evidence>
<protein>
    <submittedName>
        <fullName evidence="2">Uncharacterized protein</fullName>
    </submittedName>
</protein>